<proteinExistence type="predicted"/>
<dbReference type="PANTHER" id="PTHR45138">
    <property type="entry name" value="REGULATORY COMPONENTS OF SENSORY TRANSDUCTION SYSTEM"/>
    <property type="match status" value="1"/>
</dbReference>
<accession>A0ABV6SE54</accession>
<dbReference type="InterPro" id="IPR000160">
    <property type="entry name" value="GGDEF_dom"/>
</dbReference>
<dbReference type="InterPro" id="IPR043128">
    <property type="entry name" value="Rev_trsase/Diguanyl_cyclase"/>
</dbReference>
<comment type="caution">
    <text evidence="4">The sequence shown here is derived from an EMBL/GenBank/DDBJ whole genome shotgun (WGS) entry which is preliminary data.</text>
</comment>
<dbReference type="InterPro" id="IPR050469">
    <property type="entry name" value="Diguanylate_Cyclase"/>
</dbReference>
<dbReference type="Proteomes" id="UP001589858">
    <property type="component" value="Unassembled WGS sequence"/>
</dbReference>
<dbReference type="InterPro" id="IPR029787">
    <property type="entry name" value="Nucleotide_cyclase"/>
</dbReference>
<keyword evidence="4" id="KW-0548">Nucleotidyltransferase</keyword>
<dbReference type="PROSITE" id="PS50887">
    <property type="entry name" value="GGDEF"/>
    <property type="match status" value="1"/>
</dbReference>
<reference evidence="4 5" key="1">
    <citation type="submission" date="2024-09" db="EMBL/GenBank/DDBJ databases">
        <authorList>
            <person name="Sun Q."/>
            <person name="Mori K."/>
        </authorList>
    </citation>
    <scope>NUCLEOTIDE SEQUENCE [LARGE SCALE GENOMIC DNA]</scope>
    <source>
        <strain evidence="4 5">CICC 11035S</strain>
    </source>
</reference>
<gene>
    <name evidence="4" type="ORF">ACFFF8_23450</name>
</gene>
<evidence type="ECO:0000256" key="2">
    <source>
        <dbReference type="SAM" id="MobiDB-lite"/>
    </source>
</evidence>
<evidence type="ECO:0000256" key="1">
    <source>
        <dbReference type="ARBA" id="ARBA00012528"/>
    </source>
</evidence>
<keyword evidence="5" id="KW-1185">Reference proteome</keyword>
<protein>
    <recommendedName>
        <fullName evidence="1">diguanylate cyclase</fullName>
        <ecNumber evidence="1">2.7.7.65</ecNumber>
    </recommendedName>
</protein>
<keyword evidence="4" id="KW-0808">Transferase</keyword>
<feature type="region of interest" description="Disordered" evidence="2">
    <location>
        <begin position="24"/>
        <end position="46"/>
    </location>
</feature>
<dbReference type="SMART" id="SM00267">
    <property type="entry name" value="GGDEF"/>
    <property type="match status" value="1"/>
</dbReference>
<dbReference type="PANTHER" id="PTHR45138:SF24">
    <property type="entry name" value="DIGUANYLATE CYCLASE DGCC-RELATED"/>
    <property type="match status" value="1"/>
</dbReference>
<dbReference type="EMBL" id="JBHLTM010000086">
    <property type="protein sequence ID" value="MFC0687550.1"/>
    <property type="molecule type" value="Genomic_DNA"/>
</dbReference>
<dbReference type="EC" id="2.7.7.65" evidence="1"/>
<dbReference type="NCBIfam" id="TIGR00254">
    <property type="entry name" value="GGDEF"/>
    <property type="match status" value="1"/>
</dbReference>
<evidence type="ECO:0000259" key="3">
    <source>
        <dbReference type="PROSITE" id="PS50887"/>
    </source>
</evidence>
<dbReference type="RefSeq" id="WP_267220831.1">
    <property type="nucleotide sequence ID" value="NZ_JAPCWC010000008.1"/>
</dbReference>
<evidence type="ECO:0000313" key="5">
    <source>
        <dbReference type="Proteomes" id="UP001589858"/>
    </source>
</evidence>
<dbReference type="GO" id="GO:0052621">
    <property type="term" value="F:diguanylate cyclase activity"/>
    <property type="evidence" value="ECO:0007669"/>
    <property type="project" value="UniProtKB-EC"/>
</dbReference>
<organism evidence="4 5">
    <name type="scientific">Novosphingobium clariflavum</name>
    <dbReference type="NCBI Taxonomy" id="2029884"/>
    <lineage>
        <taxon>Bacteria</taxon>
        <taxon>Pseudomonadati</taxon>
        <taxon>Pseudomonadota</taxon>
        <taxon>Alphaproteobacteria</taxon>
        <taxon>Sphingomonadales</taxon>
        <taxon>Sphingomonadaceae</taxon>
        <taxon>Novosphingobium</taxon>
    </lineage>
</organism>
<dbReference type="CDD" id="cd01949">
    <property type="entry name" value="GGDEF"/>
    <property type="match status" value="1"/>
</dbReference>
<name>A0ABV6SE54_9SPHN</name>
<dbReference type="SUPFAM" id="SSF55073">
    <property type="entry name" value="Nucleotide cyclase"/>
    <property type="match status" value="1"/>
</dbReference>
<sequence>MTAYDPSMARSGLRRWFGLGGAGSRPVHAPEDQAPAPLFHETSRDKRRRQTLEDIARFLLTHRLPVTPFTLEAAHDIITGADPCLGKDVAERVGQREPVTLYWLEDRISELGRRDGIEQIHVLIHRLEATLCEFAATASAARSATSDYNSALEAHADHVGLHGASARRGAARSDEEAQRTILELTALAKDMITRTRDIERALTRSERETQVLQKNLIDARREAEIDHLTGLPNRRAFEAVLKQQHAECHASGEPLCVAFCDIDHFKRINDMHGHDAGDRVLRTVAQTLARISSDTCHVARHGGEEFVALLRGKRLDEAFATLDALREDMAARKLVNRWTDTPFGRVSFSAGLADVHAYDSPRAALRAADEALIRAKDAGRNRVFIASLEDPGEGIAT</sequence>
<dbReference type="Pfam" id="PF00990">
    <property type="entry name" value="GGDEF"/>
    <property type="match status" value="1"/>
</dbReference>
<dbReference type="Gene3D" id="3.30.70.270">
    <property type="match status" value="1"/>
</dbReference>
<feature type="domain" description="GGDEF" evidence="3">
    <location>
        <begin position="253"/>
        <end position="388"/>
    </location>
</feature>
<evidence type="ECO:0000313" key="4">
    <source>
        <dbReference type="EMBL" id="MFC0687550.1"/>
    </source>
</evidence>